<evidence type="ECO:0000313" key="2">
    <source>
        <dbReference type="Proteomes" id="UP000245166"/>
    </source>
</evidence>
<dbReference type="Proteomes" id="UP000245166">
    <property type="component" value="Unassembled WGS sequence"/>
</dbReference>
<organism evidence="1 2">
    <name type="scientific">Serinibacter arcticus</name>
    <dbReference type="NCBI Taxonomy" id="1655435"/>
    <lineage>
        <taxon>Bacteria</taxon>
        <taxon>Bacillati</taxon>
        <taxon>Actinomycetota</taxon>
        <taxon>Actinomycetes</taxon>
        <taxon>Micrococcales</taxon>
        <taxon>Beutenbergiaceae</taxon>
        <taxon>Serinibacter</taxon>
    </lineage>
</organism>
<reference evidence="1 2" key="1">
    <citation type="submission" date="2018-03" db="EMBL/GenBank/DDBJ databases">
        <title>Genome assembly of novel Miniimonas species PCH200.</title>
        <authorList>
            <person name="Thakur V."/>
            <person name="Kumar V."/>
            <person name="Singh D."/>
        </authorList>
    </citation>
    <scope>NUCLEOTIDE SEQUENCE [LARGE SCALE GENOMIC DNA]</scope>
    <source>
        <strain evidence="1 2">PCH200</strain>
    </source>
</reference>
<sequence>MAAPGDTSSEQTFPFRWCWVPTLPDKEHGSGFVVDLEAAFEARIAEFWHCWPGAAPDTVVTCFVKQPRHVAVRRDLPANLRRYLPWLMQPQAR</sequence>
<gene>
    <name evidence="1" type="ORF">C8046_16685</name>
</gene>
<dbReference type="AlphaFoldDB" id="A0A2U1ZYH1"/>
<evidence type="ECO:0000313" key="1">
    <source>
        <dbReference type="EMBL" id="PWD52036.1"/>
    </source>
</evidence>
<accession>A0A2U1ZYH1</accession>
<keyword evidence="2" id="KW-1185">Reference proteome</keyword>
<dbReference type="EMBL" id="PYHR01000002">
    <property type="protein sequence ID" value="PWD52036.1"/>
    <property type="molecule type" value="Genomic_DNA"/>
</dbReference>
<protein>
    <submittedName>
        <fullName evidence="1">Uncharacterized protein</fullName>
    </submittedName>
</protein>
<comment type="caution">
    <text evidence="1">The sequence shown here is derived from an EMBL/GenBank/DDBJ whole genome shotgun (WGS) entry which is preliminary data.</text>
</comment>
<name>A0A2U1ZYH1_9MICO</name>
<proteinExistence type="predicted"/>